<protein>
    <recommendedName>
        <fullName evidence="8">DoxX family protein</fullName>
    </recommendedName>
</protein>
<gene>
    <name evidence="6" type="ORF">GCM10007932_36290</name>
</gene>
<name>A0AAV5NUY0_9VIBR</name>
<organism evidence="6 7">
    <name type="scientific">Vibrio penaeicida</name>
    <dbReference type="NCBI Taxonomy" id="104609"/>
    <lineage>
        <taxon>Bacteria</taxon>
        <taxon>Pseudomonadati</taxon>
        <taxon>Pseudomonadota</taxon>
        <taxon>Gammaproteobacteria</taxon>
        <taxon>Vibrionales</taxon>
        <taxon>Vibrionaceae</taxon>
        <taxon>Vibrio</taxon>
    </lineage>
</organism>
<reference evidence="7" key="1">
    <citation type="journal article" date="2019" name="Int. J. Syst. Evol. Microbiol.">
        <title>The Global Catalogue of Microorganisms (GCM) 10K type strain sequencing project: providing services to taxonomists for standard genome sequencing and annotation.</title>
        <authorList>
            <consortium name="The Broad Institute Genomics Platform"/>
            <consortium name="The Broad Institute Genome Sequencing Center for Infectious Disease"/>
            <person name="Wu L."/>
            <person name="Ma J."/>
        </authorList>
    </citation>
    <scope>NUCLEOTIDE SEQUENCE [LARGE SCALE GENOMIC DNA]</scope>
    <source>
        <strain evidence="7">NBRC 15640</strain>
    </source>
</reference>
<evidence type="ECO:0000256" key="1">
    <source>
        <dbReference type="ARBA" id="ARBA00004141"/>
    </source>
</evidence>
<evidence type="ECO:0000256" key="2">
    <source>
        <dbReference type="ARBA" id="ARBA00022692"/>
    </source>
</evidence>
<feature type="transmembrane region" description="Helical" evidence="5">
    <location>
        <begin position="70"/>
        <end position="89"/>
    </location>
</feature>
<keyword evidence="4 5" id="KW-0472">Membrane</keyword>
<evidence type="ECO:0000313" key="7">
    <source>
        <dbReference type="Proteomes" id="UP001156690"/>
    </source>
</evidence>
<comment type="caution">
    <text evidence="6">The sequence shown here is derived from an EMBL/GenBank/DDBJ whole genome shotgun (WGS) entry which is preliminary data.</text>
</comment>
<accession>A0AAV5NUY0</accession>
<keyword evidence="7" id="KW-1185">Reference proteome</keyword>
<dbReference type="AlphaFoldDB" id="A0AAV5NUY0"/>
<proteinExistence type="predicted"/>
<evidence type="ECO:0000256" key="4">
    <source>
        <dbReference type="ARBA" id="ARBA00023136"/>
    </source>
</evidence>
<keyword evidence="2 5" id="KW-0812">Transmembrane</keyword>
<feature type="transmembrane region" description="Helical" evidence="5">
    <location>
        <begin position="44"/>
        <end position="64"/>
    </location>
</feature>
<evidence type="ECO:0000256" key="5">
    <source>
        <dbReference type="SAM" id="Phobius"/>
    </source>
</evidence>
<sequence>MTVIISVILVVFFTFASSIKILGWQKKVFETQLAFFVKYGLNRAVMFLTGLVELAGSGLLAASWFYVESWILLSGAGLLAITSVGAIFFHLRFDRWQDGVPATITLILSSVLFIL</sequence>
<dbReference type="Pfam" id="PF13564">
    <property type="entry name" value="DoxX_2"/>
    <property type="match status" value="1"/>
</dbReference>
<evidence type="ECO:0000313" key="6">
    <source>
        <dbReference type="EMBL" id="GLQ74268.1"/>
    </source>
</evidence>
<dbReference type="EMBL" id="BSNX01000055">
    <property type="protein sequence ID" value="GLQ74268.1"/>
    <property type="molecule type" value="Genomic_DNA"/>
</dbReference>
<dbReference type="InterPro" id="IPR032808">
    <property type="entry name" value="DoxX"/>
</dbReference>
<dbReference type="GO" id="GO:0016020">
    <property type="term" value="C:membrane"/>
    <property type="evidence" value="ECO:0007669"/>
    <property type="project" value="UniProtKB-SubCell"/>
</dbReference>
<evidence type="ECO:0000256" key="3">
    <source>
        <dbReference type="ARBA" id="ARBA00022989"/>
    </source>
</evidence>
<feature type="transmembrane region" description="Helical" evidence="5">
    <location>
        <begin position="6"/>
        <end position="23"/>
    </location>
</feature>
<comment type="subcellular location">
    <subcellularLocation>
        <location evidence="1">Membrane</location>
        <topology evidence="1">Multi-pass membrane protein</topology>
    </subcellularLocation>
</comment>
<evidence type="ECO:0008006" key="8">
    <source>
        <dbReference type="Google" id="ProtNLM"/>
    </source>
</evidence>
<keyword evidence="3 5" id="KW-1133">Transmembrane helix</keyword>
<dbReference type="Proteomes" id="UP001156690">
    <property type="component" value="Unassembled WGS sequence"/>
</dbReference>
<dbReference type="RefSeq" id="WP_126607626.1">
    <property type="nucleotide sequence ID" value="NZ_AP025145.1"/>
</dbReference>